<evidence type="ECO:0000313" key="3">
    <source>
        <dbReference type="Proteomes" id="UP000295075"/>
    </source>
</evidence>
<dbReference type="RefSeq" id="WP_132406074.1">
    <property type="nucleotide sequence ID" value="NZ_SMKA01000041.1"/>
</dbReference>
<accession>A0A4R4Q6L2</accession>
<dbReference type="EMBL" id="SMKA01000041">
    <property type="protein sequence ID" value="TDC30770.1"/>
    <property type="molecule type" value="Genomic_DNA"/>
</dbReference>
<gene>
    <name evidence="2" type="ORF">E1261_12590</name>
</gene>
<reference evidence="2 3" key="1">
    <citation type="submission" date="2019-03" db="EMBL/GenBank/DDBJ databases">
        <title>Draft genome sequences of novel Actinobacteria.</title>
        <authorList>
            <person name="Sahin N."/>
            <person name="Ay H."/>
            <person name="Saygin H."/>
        </authorList>
    </citation>
    <scope>NUCLEOTIDE SEQUENCE [LARGE SCALE GENOMIC DNA]</scope>
    <source>
        <strain evidence="2 3">JCM 30547</strain>
    </source>
</reference>
<organism evidence="2 3">
    <name type="scientific">Kribbella albertanoniae</name>
    <dbReference type="NCBI Taxonomy" id="1266829"/>
    <lineage>
        <taxon>Bacteria</taxon>
        <taxon>Bacillati</taxon>
        <taxon>Actinomycetota</taxon>
        <taxon>Actinomycetes</taxon>
        <taxon>Propionibacteriales</taxon>
        <taxon>Kribbellaceae</taxon>
        <taxon>Kribbella</taxon>
    </lineage>
</organism>
<comment type="caution">
    <text evidence="2">The sequence shown here is derived from an EMBL/GenBank/DDBJ whole genome shotgun (WGS) entry which is preliminary data.</text>
</comment>
<name>A0A4R4Q6L2_9ACTN</name>
<protein>
    <recommendedName>
        <fullName evidence="1">DUF6879 domain-containing protein</fullName>
    </recommendedName>
</protein>
<evidence type="ECO:0000259" key="1">
    <source>
        <dbReference type="Pfam" id="PF21806"/>
    </source>
</evidence>
<dbReference type="InterPro" id="IPR049244">
    <property type="entry name" value="DUF6879"/>
</dbReference>
<dbReference type="Proteomes" id="UP000295075">
    <property type="component" value="Unassembled WGS sequence"/>
</dbReference>
<dbReference type="OrthoDB" id="3821358at2"/>
<keyword evidence="3" id="KW-1185">Reference proteome</keyword>
<dbReference type="AlphaFoldDB" id="A0A4R4Q6L2"/>
<feature type="domain" description="DUF6879" evidence="1">
    <location>
        <begin position="4"/>
        <end position="166"/>
    </location>
</feature>
<proteinExistence type="predicted"/>
<dbReference type="Pfam" id="PF21806">
    <property type="entry name" value="DUF6879"/>
    <property type="match status" value="1"/>
</dbReference>
<evidence type="ECO:0000313" key="2">
    <source>
        <dbReference type="EMBL" id="TDC30770.1"/>
    </source>
</evidence>
<sequence length="173" mass="19360">MPESFADLLARTTRTALKLEFRDQYMIEDPGHLAWQAGDLDGAVEAYAEWTETARQATTRGVELKRVRVVSEPVSDYIRFEHAVTQRVNIDAGEQIRWVARQRVSALALPGNDVWVFDGSFLQFYFFAGDGRYTGDQVTADSEAVRLCEAAFGDCWELGIDHSNYAADGVTAD</sequence>